<protein>
    <recommendedName>
        <fullName evidence="2">histidine kinase</fullName>
        <ecNumber evidence="2">2.7.13.3</ecNumber>
    </recommendedName>
</protein>
<dbReference type="PRINTS" id="PR00344">
    <property type="entry name" value="BCTRLSENSOR"/>
</dbReference>
<feature type="region of interest" description="Disordered" evidence="7">
    <location>
        <begin position="279"/>
        <end position="338"/>
    </location>
</feature>
<dbReference type="SMART" id="SM00448">
    <property type="entry name" value="REC"/>
    <property type="match status" value="1"/>
</dbReference>
<dbReference type="Gene3D" id="3.30.450.40">
    <property type="match status" value="1"/>
</dbReference>
<dbReference type="EMBL" id="MCFJ01000011">
    <property type="protein sequence ID" value="ORY60866.1"/>
    <property type="molecule type" value="Genomic_DNA"/>
</dbReference>
<evidence type="ECO:0000256" key="6">
    <source>
        <dbReference type="PROSITE-ProRule" id="PRU00169"/>
    </source>
</evidence>
<comment type="catalytic activity">
    <reaction evidence="1">
        <text>ATP + protein L-histidine = ADP + protein N-phospho-L-histidine.</text>
        <dbReference type="EC" id="2.7.13.3"/>
    </reaction>
</comment>
<dbReference type="PANTHER" id="PTHR43047:SF72">
    <property type="entry name" value="OSMOSENSING HISTIDINE PROTEIN KINASE SLN1"/>
    <property type="match status" value="1"/>
</dbReference>
<evidence type="ECO:0000256" key="7">
    <source>
        <dbReference type="SAM" id="MobiDB-lite"/>
    </source>
</evidence>
<dbReference type="InterPro" id="IPR003661">
    <property type="entry name" value="HisK_dim/P_dom"/>
</dbReference>
<dbReference type="PROSITE" id="PS50110">
    <property type="entry name" value="RESPONSE_REGULATORY"/>
    <property type="match status" value="1"/>
</dbReference>
<sequence>MSKVSEAAREREVFKFASHLHELTDTHQQTTSTLSDAGLTAFAQLTTIRLNAARCLISVFDRNNQYIVAESTPSLALAPNVEQPDNVWLGGTVIPRSAGICEHVLMLTDACPQGSEISTSLPVSVVPDLGEDPRFSDRSCIRNAPYNRFYAGVPIVSPRGINIGVLSVLDNKPRDALEQEQIVFLQDMSRTLIGYLESKRSNDSSRRSERMVRGIGSFVEGKSTMSRWWLSINSGSFETAGAEGALNHRQQQIQHVHEMRENIMDDSVAIGPQLKPLQSSASIPQLARAEDEQATSNRSDTGNTSPSPPTTIRSGLSNNMSTALPTASTLSRPTPEDLHLKDTKSIFGRAANVIRESIEVEGVLFLDASIGSFGGLVPSHHRRDSNPSGAVPSGSSSEETLDEALEDSECNNCNVFGFSTSDRSSIDDGTSTYQVSIPEKFLRMLLRRYPLGKIFNFDKNGDVQSGDSEEEQTISTWKRSNEGTASLSAATSGQNEGKYIVTIFPGARSVVLVPLWDSHKERWFAGAFIWTKTPARTFTMEGEVSYLRAFGNTIMAEVNRLDTVQSDKAKSDLLGSLSHELRSPLHGIVAAVELLHDTEIDAFQGDVIHSMESCGRTLLDVLDHLLDYSKINRFIKVSKEQSKQNRQKSFQSQITTLLSDVELDSLAEESIESTYTGYNFQKMSIAQVVEKGKKYHYDVKAMRHMDTILAVETFGHQKGEAGLMQMTIGEVSIYLDFDASQSWQCYTQPGALRRVIMNILGNSLKYTERGFIVISLRQEQHSGKGNRRRSNLKLTITDSGKGMGDEFLRNHIFTPFAQEDALNPGTGVGLSTVQQIVRTLNGSVTVESQLGRGTSISATIPFPASKHHAVVVDTLFVDHVTALTGLRVSLRGLKENDGVEALPGHSAPSEVALMESLCRDWLHLEVVPAEQTDIRPDLIICSDRWLERVLANDQSQILPPMMVICRNAIAAYKLSTSYKSSKRQDVLEFISQPAGPRKVAKSLVLALGRWNDFKANIPLSSESSGSVTQTPFFSSAFPPLPVHDPLCNVAESDNANTPSASVNPELATHEPEEDNMSTAEPKIELLRHRNSSDNSPKRTKYLLVDDNKINLQILASLMRKLNHSFKTASNGMEALESYVNQPGRYCCVLMADISMPVMDGLESTRRIREFERTQRLAPVTIFALTGLASASTQKEAFASGIDLFMTKPVRLKQLAAALTEKGHG</sequence>
<dbReference type="CDD" id="cd00082">
    <property type="entry name" value="HisKA"/>
    <property type="match status" value="1"/>
</dbReference>
<feature type="modified residue" description="4-aspartylphosphate" evidence="6">
    <location>
        <position position="1152"/>
    </location>
</feature>
<comment type="caution">
    <text evidence="10">The sequence shown here is derived from an EMBL/GenBank/DDBJ whole genome shotgun (WGS) entry which is preliminary data.</text>
</comment>
<dbReference type="InterPro" id="IPR036890">
    <property type="entry name" value="HATPase_C_sf"/>
</dbReference>
<dbReference type="InterPro" id="IPR004358">
    <property type="entry name" value="Sig_transdc_His_kin-like_C"/>
</dbReference>
<dbReference type="FunFam" id="3.30.450.40:FF:000083">
    <property type="entry name" value="Sensor histidine kinase/response regulator, putative (AFU_orthologue AFUA_4G00660)"/>
    <property type="match status" value="1"/>
</dbReference>
<evidence type="ECO:0000256" key="3">
    <source>
        <dbReference type="ARBA" id="ARBA00022553"/>
    </source>
</evidence>
<dbReference type="Proteomes" id="UP000193689">
    <property type="component" value="Unassembled WGS sequence"/>
</dbReference>
<dbReference type="GeneID" id="63780968"/>
<dbReference type="FunFam" id="1.10.287.130:FF:000023">
    <property type="entry name" value="Sensor histidine kinase/response regulator, putative"/>
    <property type="match status" value="1"/>
</dbReference>
<evidence type="ECO:0000256" key="4">
    <source>
        <dbReference type="ARBA" id="ARBA00022679"/>
    </source>
</evidence>
<dbReference type="SUPFAM" id="SSF55781">
    <property type="entry name" value="GAF domain-like"/>
    <property type="match status" value="1"/>
</dbReference>
<keyword evidence="3 6" id="KW-0597">Phosphoprotein</keyword>
<evidence type="ECO:0000259" key="8">
    <source>
        <dbReference type="PROSITE" id="PS50109"/>
    </source>
</evidence>
<name>A0A1Y2DP03_9PEZI</name>
<feature type="region of interest" description="Disordered" evidence="7">
    <location>
        <begin position="1051"/>
        <end position="1078"/>
    </location>
</feature>
<reference evidence="10 11" key="1">
    <citation type="submission" date="2016-07" db="EMBL/GenBank/DDBJ databases">
        <title>Pervasive Adenine N6-methylation of Active Genes in Fungi.</title>
        <authorList>
            <consortium name="DOE Joint Genome Institute"/>
            <person name="Mondo S.J."/>
            <person name="Dannebaum R.O."/>
            <person name="Kuo R.C."/>
            <person name="Labutti K."/>
            <person name="Haridas S."/>
            <person name="Kuo A."/>
            <person name="Salamov A."/>
            <person name="Ahrendt S.R."/>
            <person name="Lipzen A."/>
            <person name="Sullivan W."/>
            <person name="Andreopoulos W.B."/>
            <person name="Clum A."/>
            <person name="Lindquist E."/>
            <person name="Daum C."/>
            <person name="Ramamoorthy G.K."/>
            <person name="Gryganskyi A."/>
            <person name="Culley D."/>
            <person name="Magnuson J.K."/>
            <person name="James T.Y."/>
            <person name="O'Malley M.A."/>
            <person name="Stajich J.E."/>
            <person name="Spatafora J.W."/>
            <person name="Visel A."/>
            <person name="Grigoriev I.V."/>
        </authorList>
    </citation>
    <scope>NUCLEOTIDE SEQUENCE [LARGE SCALE GENOMIC DNA]</scope>
    <source>
        <strain evidence="10 11">CBS 129021</strain>
    </source>
</reference>
<keyword evidence="11" id="KW-1185">Reference proteome</keyword>
<dbReference type="STRING" id="1141098.A0A1Y2DP03"/>
<keyword evidence="4" id="KW-0808">Transferase</keyword>
<dbReference type="AlphaFoldDB" id="A0A1Y2DP03"/>
<dbReference type="SMART" id="SM00387">
    <property type="entry name" value="HATPase_c"/>
    <property type="match status" value="1"/>
</dbReference>
<dbReference type="GO" id="GO:0009927">
    <property type="term" value="F:histidine phosphotransfer kinase activity"/>
    <property type="evidence" value="ECO:0007669"/>
    <property type="project" value="TreeGrafter"/>
</dbReference>
<dbReference type="CDD" id="cd17546">
    <property type="entry name" value="REC_hyHK_CKI1_RcsC-like"/>
    <property type="match status" value="1"/>
</dbReference>
<dbReference type="GO" id="GO:0005886">
    <property type="term" value="C:plasma membrane"/>
    <property type="evidence" value="ECO:0007669"/>
    <property type="project" value="TreeGrafter"/>
</dbReference>
<dbReference type="InterPro" id="IPR036097">
    <property type="entry name" value="HisK_dim/P_sf"/>
</dbReference>
<evidence type="ECO:0000313" key="10">
    <source>
        <dbReference type="EMBL" id="ORY60866.1"/>
    </source>
</evidence>
<evidence type="ECO:0000313" key="11">
    <source>
        <dbReference type="Proteomes" id="UP000193689"/>
    </source>
</evidence>
<feature type="region of interest" description="Disordered" evidence="7">
    <location>
        <begin position="380"/>
        <end position="404"/>
    </location>
</feature>
<evidence type="ECO:0000259" key="9">
    <source>
        <dbReference type="PROSITE" id="PS50110"/>
    </source>
</evidence>
<dbReference type="Gene3D" id="3.40.50.2300">
    <property type="match status" value="1"/>
</dbReference>
<feature type="domain" description="Histidine kinase" evidence="8">
    <location>
        <begin position="576"/>
        <end position="864"/>
    </location>
</feature>
<feature type="compositionally biased region" description="Polar residues" evidence="7">
    <location>
        <begin position="1051"/>
        <end position="1062"/>
    </location>
</feature>
<keyword evidence="5" id="KW-0418">Kinase</keyword>
<evidence type="ECO:0000256" key="2">
    <source>
        <dbReference type="ARBA" id="ARBA00012438"/>
    </source>
</evidence>
<dbReference type="InterPro" id="IPR003594">
    <property type="entry name" value="HATPase_dom"/>
</dbReference>
<dbReference type="EC" id="2.7.13.3" evidence="2"/>
<dbReference type="InParanoid" id="A0A1Y2DP03"/>
<dbReference type="Pfam" id="PF02518">
    <property type="entry name" value="HATPase_c"/>
    <property type="match status" value="1"/>
</dbReference>
<dbReference type="Gene3D" id="3.30.565.10">
    <property type="entry name" value="Histidine kinase-like ATPase, C-terminal domain"/>
    <property type="match status" value="1"/>
</dbReference>
<feature type="compositionally biased region" description="Polar residues" evidence="7">
    <location>
        <begin position="473"/>
        <end position="489"/>
    </location>
</feature>
<dbReference type="SUPFAM" id="SSF52172">
    <property type="entry name" value="CheY-like"/>
    <property type="match status" value="1"/>
</dbReference>
<dbReference type="GO" id="GO:0000155">
    <property type="term" value="F:phosphorelay sensor kinase activity"/>
    <property type="evidence" value="ECO:0007669"/>
    <property type="project" value="InterPro"/>
</dbReference>
<feature type="domain" description="Response regulatory" evidence="9">
    <location>
        <begin position="1100"/>
        <end position="1222"/>
    </location>
</feature>
<dbReference type="Pfam" id="PF00512">
    <property type="entry name" value="HisKA"/>
    <property type="match status" value="1"/>
</dbReference>
<dbReference type="InterPro" id="IPR029016">
    <property type="entry name" value="GAF-like_dom_sf"/>
</dbReference>
<evidence type="ECO:0000256" key="1">
    <source>
        <dbReference type="ARBA" id="ARBA00000085"/>
    </source>
</evidence>
<dbReference type="RefSeq" id="XP_040713093.1">
    <property type="nucleotide sequence ID" value="XM_040864756.1"/>
</dbReference>
<dbReference type="SUPFAM" id="SSF47384">
    <property type="entry name" value="Homodimeric domain of signal transducing histidine kinase"/>
    <property type="match status" value="1"/>
</dbReference>
<dbReference type="PROSITE" id="PS50109">
    <property type="entry name" value="HIS_KIN"/>
    <property type="match status" value="1"/>
</dbReference>
<gene>
    <name evidence="10" type="ORF">BCR38DRAFT_496783</name>
</gene>
<proteinExistence type="predicted"/>
<organism evidence="10 11">
    <name type="scientific">Pseudomassariella vexata</name>
    <dbReference type="NCBI Taxonomy" id="1141098"/>
    <lineage>
        <taxon>Eukaryota</taxon>
        <taxon>Fungi</taxon>
        <taxon>Dikarya</taxon>
        <taxon>Ascomycota</taxon>
        <taxon>Pezizomycotina</taxon>
        <taxon>Sordariomycetes</taxon>
        <taxon>Xylariomycetidae</taxon>
        <taxon>Amphisphaeriales</taxon>
        <taxon>Pseudomassariaceae</taxon>
        <taxon>Pseudomassariella</taxon>
    </lineage>
</organism>
<dbReference type="SMART" id="SM00388">
    <property type="entry name" value="HisKA"/>
    <property type="match status" value="1"/>
</dbReference>
<dbReference type="Pfam" id="PF00072">
    <property type="entry name" value="Response_reg"/>
    <property type="match status" value="1"/>
</dbReference>
<evidence type="ECO:0000256" key="5">
    <source>
        <dbReference type="ARBA" id="ARBA00022777"/>
    </source>
</evidence>
<feature type="region of interest" description="Disordered" evidence="7">
    <location>
        <begin position="465"/>
        <end position="489"/>
    </location>
</feature>
<dbReference type="PANTHER" id="PTHR43047">
    <property type="entry name" value="TWO-COMPONENT HISTIDINE PROTEIN KINASE"/>
    <property type="match status" value="1"/>
</dbReference>
<feature type="compositionally biased region" description="Polar residues" evidence="7">
    <location>
        <begin position="294"/>
        <end position="332"/>
    </location>
</feature>
<dbReference type="InterPro" id="IPR005467">
    <property type="entry name" value="His_kinase_dom"/>
</dbReference>
<dbReference type="InterPro" id="IPR001789">
    <property type="entry name" value="Sig_transdc_resp-reg_receiver"/>
</dbReference>
<dbReference type="OrthoDB" id="303614at2759"/>
<dbReference type="InterPro" id="IPR011006">
    <property type="entry name" value="CheY-like_superfamily"/>
</dbReference>
<dbReference type="Gene3D" id="1.10.287.130">
    <property type="match status" value="1"/>
</dbReference>
<accession>A0A1Y2DP03</accession>
<dbReference type="SUPFAM" id="SSF55874">
    <property type="entry name" value="ATPase domain of HSP90 chaperone/DNA topoisomerase II/histidine kinase"/>
    <property type="match status" value="1"/>
</dbReference>